<keyword evidence="3" id="KW-1185">Reference proteome</keyword>
<comment type="caution">
    <text evidence="2">The sequence shown here is derived from an EMBL/GenBank/DDBJ whole genome shotgun (WGS) entry which is preliminary data.</text>
</comment>
<dbReference type="InterPro" id="IPR041705">
    <property type="entry name" value="PIN_Sll0205"/>
</dbReference>
<dbReference type="PANTHER" id="PTHR36173">
    <property type="entry name" value="RIBONUCLEASE VAPC16-RELATED"/>
    <property type="match status" value="1"/>
</dbReference>
<proteinExistence type="predicted"/>
<dbReference type="CDD" id="cd09872">
    <property type="entry name" value="PIN_Sll0205-like"/>
    <property type="match status" value="1"/>
</dbReference>
<evidence type="ECO:0000313" key="2">
    <source>
        <dbReference type="EMBL" id="GBR72970.1"/>
    </source>
</evidence>
<dbReference type="InterPro" id="IPR029060">
    <property type="entry name" value="PIN-like_dom_sf"/>
</dbReference>
<accession>A0A388T9C3</accession>
<dbReference type="InterPro" id="IPR052919">
    <property type="entry name" value="TA_system_RNase"/>
</dbReference>
<evidence type="ECO:0000259" key="1">
    <source>
        <dbReference type="Pfam" id="PF01850"/>
    </source>
</evidence>
<dbReference type="PANTHER" id="PTHR36173:SF2">
    <property type="entry name" value="RIBONUCLEASE VAPC16"/>
    <property type="match status" value="1"/>
</dbReference>
<gene>
    <name evidence="2" type="ORF">NO1_0426</name>
</gene>
<evidence type="ECO:0000313" key="3">
    <source>
        <dbReference type="Proteomes" id="UP000269352"/>
    </source>
</evidence>
<reference evidence="2 3" key="1">
    <citation type="journal article" date="2019" name="ISME J.">
        <title>Genome analyses of uncultured TG2/ZB3 bacteria in 'Margulisbacteria' specifically attached to ectosymbiotic spirochetes of protists in the termite gut.</title>
        <authorList>
            <person name="Utami Y.D."/>
            <person name="Kuwahara H."/>
            <person name="Igai K."/>
            <person name="Murakami T."/>
            <person name="Sugaya K."/>
            <person name="Morikawa T."/>
            <person name="Nagura Y."/>
            <person name="Yuki M."/>
            <person name="Deevong P."/>
            <person name="Inoue T."/>
            <person name="Kihara K."/>
            <person name="Lo N."/>
            <person name="Yamada A."/>
            <person name="Ohkuma M."/>
            <person name="Hongoh Y."/>
        </authorList>
    </citation>
    <scope>NUCLEOTIDE SEQUENCE [LARGE SCALE GENOMIC DNA]</scope>
    <source>
        <strain evidence="2">NkOx7-01</strain>
    </source>
</reference>
<protein>
    <submittedName>
        <fullName evidence="2">Toxin PIN domain</fullName>
    </submittedName>
</protein>
<dbReference type="Gene3D" id="3.40.50.1010">
    <property type="entry name" value="5'-nuclease"/>
    <property type="match status" value="1"/>
</dbReference>
<organism evidence="2 3">
    <name type="scientific">Termititenax aidoneus</name>
    <dbReference type="NCBI Taxonomy" id="2218524"/>
    <lineage>
        <taxon>Bacteria</taxon>
        <taxon>Bacillati</taxon>
        <taxon>Candidatus Margulisiibacteriota</taxon>
        <taxon>Candidatus Termititenacia</taxon>
        <taxon>Candidatus Termititenacales</taxon>
        <taxon>Candidatus Termititenacaceae</taxon>
        <taxon>Candidatus Termititenax</taxon>
    </lineage>
</organism>
<dbReference type="EMBL" id="BGZN01000004">
    <property type="protein sequence ID" value="GBR72970.1"/>
    <property type="molecule type" value="Genomic_DNA"/>
</dbReference>
<dbReference type="Proteomes" id="UP000269352">
    <property type="component" value="Unassembled WGS sequence"/>
</dbReference>
<dbReference type="AlphaFoldDB" id="A0A388T9C3"/>
<dbReference type="Pfam" id="PF01850">
    <property type="entry name" value="PIN"/>
    <property type="match status" value="1"/>
</dbReference>
<name>A0A388T9C3_TERA1</name>
<sequence>MKILLDTNYVIWIAEGNISPKVQTYINNSENSFYFSPASIWEVGLKKHSQRNFSAEPFALRLGLVENGYIELPITSMHTLLVNELPPIHKDPFDRLLIAQAKAEGLLLLTADKIINQYDAPVLYCPRNSSLRKTS</sequence>
<feature type="domain" description="PIN" evidence="1">
    <location>
        <begin position="3"/>
        <end position="119"/>
    </location>
</feature>
<dbReference type="InterPro" id="IPR002716">
    <property type="entry name" value="PIN_dom"/>
</dbReference>
<dbReference type="SUPFAM" id="SSF88723">
    <property type="entry name" value="PIN domain-like"/>
    <property type="match status" value="1"/>
</dbReference>